<accession>A0A8J7VWS5</accession>
<dbReference type="Proteomes" id="UP000675664">
    <property type="component" value="Unassembled WGS sequence"/>
</dbReference>
<protein>
    <submittedName>
        <fullName evidence="2">DUF4179 domain-containing protein</fullName>
    </submittedName>
</protein>
<proteinExistence type="predicted"/>
<evidence type="ECO:0000313" key="3">
    <source>
        <dbReference type="Proteomes" id="UP000675664"/>
    </source>
</evidence>
<dbReference type="AlphaFoldDB" id="A0A8J7VWS5"/>
<sequence>MSKNRNNISDNSVKILNGLDDLNMEETETLLSGINKVTLSPDEEMLLKAKVLERVGAGELGMAQEVERKTEIGKRAVHSKNRIYMRRAVACIAAVMVCSIVAIAAANMDGLQRFWGSDTEIYRDRALETVQSVQNDNVKINIEGIVSDNYQCVFVFSMEALTEEGRKMIKKYNNKHMVLDLGIKPTMIAGAEDQGMTGIFQYTDDNKDKNYKAYQCDFQLENVDLTKPVTVEFAGLTMRFNIPQYMQVITLYPDSEAGFESVDLSPIGYYYKDAEYAEEVRLIKKDGTLDDELGYFGSMAQENSEEVTVIGSFTRLIDLNEYLGIQIDGINYTAK</sequence>
<keyword evidence="1" id="KW-0472">Membrane</keyword>
<comment type="caution">
    <text evidence="2">The sequence shown here is derived from an EMBL/GenBank/DDBJ whole genome shotgun (WGS) entry which is preliminary data.</text>
</comment>
<dbReference type="RefSeq" id="WP_227016603.1">
    <property type="nucleotide sequence ID" value="NZ_JAGSND010000001.1"/>
</dbReference>
<keyword evidence="3" id="KW-1185">Reference proteome</keyword>
<evidence type="ECO:0000313" key="2">
    <source>
        <dbReference type="EMBL" id="MBR0596474.1"/>
    </source>
</evidence>
<dbReference type="EMBL" id="JAGSND010000001">
    <property type="protein sequence ID" value="MBR0596474.1"/>
    <property type="molecule type" value="Genomic_DNA"/>
</dbReference>
<evidence type="ECO:0000256" key="1">
    <source>
        <dbReference type="SAM" id="Phobius"/>
    </source>
</evidence>
<keyword evidence="1" id="KW-0812">Transmembrane</keyword>
<reference evidence="2" key="2">
    <citation type="submission" date="2021-04" db="EMBL/GenBank/DDBJ databases">
        <authorList>
            <person name="Liu J."/>
        </authorList>
    </citation>
    <scope>NUCLEOTIDE SEQUENCE</scope>
    <source>
        <strain evidence="2">BAD-6</strain>
    </source>
</reference>
<feature type="transmembrane region" description="Helical" evidence="1">
    <location>
        <begin position="88"/>
        <end position="108"/>
    </location>
</feature>
<reference evidence="2" key="1">
    <citation type="submission" date="2021-04" db="EMBL/GenBank/DDBJ databases">
        <title>Sinoanaerobacter chloroacetimidivorans sp. nov., an obligate anaerobic bacterium isolated from anaerobic sludge.</title>
        <authorList>
            <person name="Bao Y."/>
        </authorList>
    </citation>
    <scope>NUCLEOTIDE SEQUENCE</scope>
    <source>
        <strain evidence="2">BAD-6</strain>
    </source>
</reference>
<name>A0A8J7VWS5_9FIRM</name>
<keyword evidence="1" id="KW-1133">Transmembrane helix</keyword>
<gene>
    <name evidence="2" type="ORF">KCX82_01175</name>
</gene>
<organism evidence="2 3">
    <name type="scientific">Sinanaerobacter chloroacetimidivorans</name>
    <dbReference type="NCBI Taxonomy" id="2818044"/>
    <lineage>
        <taxon>Bacteria</taxon>
        <taxon>Bacillati</taxon>
        <taxon>Bacillota</taxon>
        <taxon>Clostridia</taxon>
        <taxon>Peptostreptococcales</taxon>
        <taxon>Anaerovoracaceae</taxon>
        <taxon>Sinanaerobacter</taxon>
    </lineage>
</organism>